<evidence type="ECO:0000313" key="3">
    <source>
        <dbReference type="EMBL" id="BBY04876.1"/>
    </source>
</evidence>
<dbReference type="Pfam" id="PF22905">
    <property type="entry name" value="Hydro_N_hd"/>
    <property type="match status" value="1"/>
</dbReference>
<name>A0A7I7P7K9_9MYCO</name>
<reference evidence="4 5" key="1">
    <citation type="submission" date="2017-02" db="EMBL/GenBank/DDBJ databases">
        <title>The new phylogeny of genus Mycobacterium.</title>
        <authorList>
            <person name="Tortoli E."/>
            <person name="Trovato A."/>
            <person name="Cirillo D.M."/>
        </authorList>
    </citation>
    <scope>NUCLEOTIDE SEQUENCE [LARGE SCALE GENOMIC DNA]</scope>
    <source>
        <strain evidence="4 5">DSM 45145</strain>
    </source>
</reference>
<evidence type="ECO:0000313" key="4">
    <source>
        <dbReference type="EMBL" id="ORB18723.1"/>
    </source>
</evidence>
<evidence type="ECO:0008006" key="7">
    <source>
        <dbReference type="Google" id="ProtNLM"/>
    </source>
</evidence>
<dbReference type="Pfam" id="PF06259">
    <property type="entry name" value="Abhydrolase_8"/>
    <property type="match status" value="1"/>
</dbReference>
<protein>
    <recommendedName>
        <fullName evidence="7">Alpha/beta hydrolase</fullName>
    </recommendedName>
</protein>
<dbReference type="InterPro" id="IPR010427">
    <property type="entry name" value="DUF1023"/>
</dbReference>
<accession>A0A7I7P7K9</accession>
<dbReference type="OrthoDB" id="5969911at2"/>
<organism evidence="3 6">
    <name type="scientific">Mycobacterium noviomagense</name>
    <dbReference type="NCBI Taxonomy" id="459858"/>
    <lineage>
        <taxon>Bacteria</taxon>
        <taxon>Bacillati</taxon>
        <taxon>Actinomycetota</taxon>
        <taxon>Actinomycetes</taxon>
        <taxon>Mycobacteriales</taxon>
        <taxon>Mycobacteriaceae</taxon>
        <taxon>Mycobacterium</taxon>
    </lineage>
</organism>
<feature type="domain" description="Predicted hydrolase N-terminal" evidence="2">
    <location>
        <begin position="3"/>
        <end position="182"/>
    </location>
</feature>
<proteinExistence type="predicted"/>
<sequence>MAQLRYINVEQLIVEAGGDPWAINDSLQSGRVGQIASLGQAFHNAGQSTHVADVAFDQAKQRFEKAWNRDSGEHPINDSAEVQRVTQTLRLQGSQLSQIGADLETIAATLAEAQRSSSWYISALDHDLEVIDSEVGEALANHQGPDGLCDEAVQVTKIALGQLRQIRDGYSDTLRDGLTHLRTDGGDPAEIKGVDELLIPPSDTKPEDVKRWWDSLSGEQKRLLRDQHPPELGNLDGIPVEVRSGINEAVMHDDINRVMDAVCPYGISAQDLQNPGNDVYKNPAKYGLSATDILRYQNAVKTDEGLKHDAGKNGDYPTYLFAYDPTAFGGKGRTAISIGNPDKAANTSVIVPGTNSSVSGGWLTDGHNDALNLYERANAADPTHPTAVMAWMGYDAPVADMNNWEKAISDPHSLSQVGTPWMAHQGGELLAHDVNGLWVTHDAGTPQHVTVLGHSYGSTTVADAFANSGMHANDAVLLGCPGTDLARNAGDFRLDGGHVYVGDASTDPISWIGETGHLPDWVNDGFGHPVGPLAGLGTDPASDNFGSIRFRAEVPGSDGINPSDHSHYYHQHSESLAAMGDIASGHSERLTTENLIAGHRHQPHMTTPDHVNIPGLGQVHVPHIDVPVPGTATIIDPEWDRPLNSVVDNH</sequence>
<dbReference type="Proteomes" id="UP000192374">
    <property type="component" value="Unassembled WGS sequence"/>
</dbReference>
<dbReference type="AlphaFoldDB" id="A0A7I7P7K9"/>
<dbReference type="EMBL" id="AP022583">
    <property type="protein sequence ID" value="BBY04876.1"/>
    <property type="molecule type" value="Genomic_DNA"/>
</dbReference>
<evidence type="ECO:0000259" key="1">
    <source>
        <dbReference type="Pfam" id="PF06259"/>
    </source>
</evidence>
<evidence type="ECO:0000259" key="2">
    <source>
        <dbReference type="Pfam" id="PF22905"/>
    </source>
</evidence>
<dbReference type="EMBL" id="MVIC01000001">
    <property type="protein sequence ID" value="ORB18723.1"/>
    <property type="molecule type" value="Genomic_DNA"/>
</dbReference>
<dbReference type="Proteomes" id="UP000466894">
    <property type="component" value="Chromosome"/>
</dbReference>
<dbReference type="KEGG" id="mnv:MNVI_01940"/>
<evidence type="ECO:0000313" key="5">
    <source>
        <dbReference type="Proteomes" id="UP000192374"/>
    </source>
</evidence>
<reference evidence="3" key="3">
    <citation type="submission" date="2020-02" db="EMBL/GenBank/DDBJ databases">
        <authorList>
            <person name="Matsumoto Y."/>
            <person name="Motooka D."/>
            <person name="Nakamura S."/>
        </authorList>
    </citation>
    <scope>NUCLEOTIDE SEQUENCE</scope>
    <source>
        <strain evidence="3">JCM 16367</strain>
    </source>
</reference>
<dbReference type="RefSeq" id="WP_083084284.1">
    <property type="nucleotide sequence ID" value="NZ_AP022583.1"/>
</dbReference>
<reference evidence="3 6" key="2">
    <citation type="journal article" date="2019" name="Emerg. Microbes Infect.">
        <title>Comprehensive subspecies identification of 175 nontuberculous mycobacteria species based on 7547 genomic profiles.</title>
        <authorList>
            <person name="Matsumoto Y."/>
            <person name="Kinjo T."/>
            <person name="Motooka D."/>
            <person name="Nabeya D."/>
            <person name="Jung N."/>
            <person name="Uechi K."/>
            <person name="Horii T."/>
            <person name="Iida T."/>
            <person name="Fujita J."/>
            <person name="Nakamura S."/>
        </authorList>
    </citation>
    <scope>NUCLEOTIDE SEQUENCE [LARGE SCALE GENOMIC DNA]</scope>
    <source>
        <strain evidence="3 6">JCM 16367</strain>
    </source>
</reference>
<gene>
    <name evidence="4" type="ORF">BST37_00735</name>
    <name evidence="3" type="ORF">MNVI_01940</name>
</gene>
<keyword evidence="5" id="KW-1185">Reference proteome</keyword>
<dbReference type="InterPro" id="IPR054469">
    <property type="entry name" value="Pred_hydrolase_N"/>
</dbReference>
<evidence type="ECO:0000313" key="6">
    <source>
        <dbReference type="Proteomes" id="UP000466894"/>
    </source>
</evidence>
<feature type="domain" description="DUF1023" evidence="1">
    <location>
        <begin position="330"/>
        <end position="510"/>
    </location>
</feature>